<dbReference type="InterPro" id="IPR004090">
    <property type="entry name" value="Chemotax_Me-accpt_rcpt"/>
</dbReference>
<keyword evidence="8" id="KW-0675">Receptor</keyword>
<dbReference type="GO" id="GO:0007165">
    <property type="term" value="P:signal transduction"/>
    <property type="evidence" value="ECO:0007669"/>
    <property type="project" value="UniProtKB-KW"/>
</dbReference>
<dbReference type="PROSITE" id="PS50885">
    <property type="entry name" value="HAMP"/>
    <property type="match status" value="1"/>
</dbReference>
<dbReference type="InterPro" id="IPR033462">
    <property type="entry name" value="Cache_3-Cache_2"/>
</dbReference>
<dbReference type="Pfam" id="PF00672">
    <property type="entry name" value="HAMP"/>
    <property type="match status" value="1"/>
</dbReference>
<dbReference type="OrthoDB" id="9763018at2"/>
<evidence type="ECO:0000313" key="9">
    <source>
        <dbReference type="Proteomes" id="UP000295382"/>
    </source>
</evidence>
<gene>
    <name evidence="8" type="ORF">EDC30_103323</name>
</gene>
<dbReference type="CDD" id="cd11386">
    <property type="entry name" value="MCP_signal"/>
    <property type="match status" value="1"/>
</dbReference>
<organism evidence="8 9">
    <name type="scientific">Paucimonas lemoignei</name>
    <name type="common">Pseudomonas lemoignei</name>
    <dbReference type="NCBI Taxonomy" id="29443"/>
    <lineage>
        <taxon>Bacteria</taxon>
        <taxon>Pseudomonadati</taxon>
        <taxon>Pseudomonadota</taxon>
        <taxon>Betaproteobacteria</taxon>
        <taxon>Burkholderiales</taxon>
        <taxon>Burkholderiaceae</taxon>
        <taxon>Paucimonas</taxon>
    </lineage>
</organism>
<dbReference type="Pfam" id="PF00015">
    <property type="entry name" value="MCPsignal"/>
    <property type="match status" value="1"/>
</dbReference>
<dbReference type="InterPro" id="IPR003660">
    <property type="entry name" value="HAMP_dom"/>
</dbReference>
<dbReference type="PANTHER" id="PTHR43531:SF14">
    <property type="entry name" value="METHYL-ACCEPTING CHEMOTAXIS PROTEIN I-RELATED"/>
    <property type="match status" value="1"/>
</dbReference>
<comment type="similarity">
    <text evidence="3">Belongs to the methyl-accepting chemotaxis (MCP) protein family.</text>
</comment>
<dbReference type="PROSITE" id="PS50111">
    <property type="entry name" value="CHEMOTAXIS_TRANSDUC_2"/>
    <property type="match status" value="1"/>
</dbReference>
<keyword evidence="5" id="KW-0472">Membrane</keyword>
<dbReference type="PANTHER" id="PTHR43531">
    <property type="entry name" value="PROTEIN ICFG"/>
    <property type="match status" value="1"/>
</dbReference>
<keyword evidence="5" id="KW-0812">Transmembrane</keyword>
<evidence type="ECO:0000256" key="3">
    <source>
        <dbReference type="ARBA" id="ARBA00029447"/>
    </source>
</evidence>
<evidence type="ECO:0000256" key="1">
    <source>
        <dbReference type="ARBA" id="ARBA00004370"/>
    </source>
</evidence>
<evidence type="ECO:0000256" key="2">
    <source>
        <dbReference type="ARBA" id="ARBA00022481"/>
    </source>
</evidence>
<keyword evidence="5" id="KW-1133">Transmembrane helix</keyword>
<feature type="domain" description="Methyl-accepting transducer" evidence="6">
    <location>
        <begin position="290"/>
        <end position="519"/>
    </location>
</feature>
<dbReference type="SUPFAM" id="SSF58104">
    <property type="entry name" value="Methyl-accepting chemotaxis protein (MCP) signaling domain"/>
    <property type="match status" value="1"/>
</dbReference>
<protein>
    <submittedName>
        <fullName evidence="8">Methyl-accepting chemotaxis protein-2 (Aspartate sensor receptor)</fullName>
    </submittedName>
</protein>
<feature type="domain" description="HAMP" evidence="7">
    <location>
        <begin position="233"/>
        <end position="285"/>
    </location>
</feature>
<evidence type="ECO:0000259" key="6">
    <source>
        <dbReference type="PROSITE" id="PS50111"/>
    </source>
</evidence>
<sequence length="537" mass="56378">MNHLLPLKSRIRRYARSYKAQFSNGFSVDTHRTIDIAGRATPVLMHGDAELNMNYAATDTFTERTGVTTSIFVRKGDDFIRITTSIKNQKNERAVGTLLDRAHPGYARLLQGQSYLGLSSVFGVQLMTGYDPIRDSAGRVIGVIVVGMAVVNKFYNGLGFKLTAALSAGATLLLCLYGWAFSALSGAALSRALPADEAHQASAALHASFSNLALVGLGGVLLLAVGMYPVLQRLVSKPLIGTRYAAEKLAAGDLTSLVHVDRRDEIGQLMHAVNATAQGLARIVGDVRQASDSITHASREIADGNADLSARTESQASALEQAASSMGQLTDIVKLSADKARQVDGHVAAASQVAGHGEKVVGDVVQTMQAIKRSSLKVADIVGVIDGIAFQTNLLALNAAVEAARAGEHGRGFAVVAAEVRSLAHRSASAAKEIKTLINDSVGSVDAGGKLVEEAGSTMIDIMSAVHRVSDAMSEITKASEEQRAGIEEINTAIAHIDDMTQRNSALVEEAAAAAESTYDSAVKLSSAVTAFKLAGS</sequence>
<dbReference type="SMART" id="SM00304">
    <property type="entry name" value="HAMP"/>
    <property type="match status" value="1"/>
</dbReference>
<evidence type="ECO:0000256" key="4">
    <source>
        <dbReference type="PROSITE-ProRule" id="PRU00284"/>
    </source>
</evidence>
<dbReference type="InterPro" id="IPR004089">
    <property type="entry name" value="MCPsignal_dom"/>
</dbReference>
<dbReference type="InterPro" id="IPR051310">
    <property type="entry name" value="MCP_chemotaxis"/>
</dbReference>
<dbReference type="Proteomes" id="UP000295382">
    <property type="component" value="Unassembled WGS sequence"/>
</dbReference>
<feature type="transmembrane region" description="Helical" evidence="5">
    <location>
        <begin position="162"/>
        <end position="189"/>
    </location>
</feature>
<dbReference type="InterPro" id="IPR029151">
    <property type="entry name" value="Sensor-like_sf"/>
</dbReference>
<dbReference type="Gene3D" id="1.10.287.950">
    <property type="entry name" value="Methyl-accepting chemotaxis protein"/>
    <property type="match status" value="1"/>
</dbReference>
<dbReference type="EMBL" id="SLZQ01000003">
    <property type="protein sequence ID" value="TCS38031.1"/>
    <property type="molecule type" value="Genomic_DNA"/>
</dbReference>
<dbReference type="SMART" id="SM00283">
    <property type="entry name" value="MA"/>
    <property type="match status" value="1"/>
</dbReference>
<dbReference type="GO" id="GO:0006935">
    <property type="term" value="P:chemotaxis"/>
    <property type="evidence" value="ECO:0007669"/>
    <property type="project" value="InterPro"/>
</dbReference>
<proteinExistence type="inferred from homology"/>
<reference evidence="8 9" key="1">
    <citation type="submission" date="2019-03" db="EMBL/GenBank/DDBJ databases">
        <title>Genomic Encyclopedia of Type Strains, Phase IV (KMG-IV): sequencing the most valuable type-strain genomes for metagenomic binning, comparative biology and taxonomic classification.</title>
        <authorList>
            <person name="Goeker M."/>
        </authorList>
    </citation>
    <scope>NUCLEOTIDE SEQUENCE [LARGE SCALE GENOMIC DNA]</scope>
    <source>
        <strain evidence="8 9">DSM 7445</strain>
    </source>
</reference>
<name>A0A4R3I067_PAULE</name>
<dbReference type="AlphaFoldDB" id="A0A4R3I067"/>
<keyword evidence="9" id="KW-1185">Reference proteome</keyword>
<dbReference type="RefSeq" id="WP_132258112.1">
    <property type="nucleotide sequence ID" value="NZ_SLZQ01000003.1"/>
</dbReference>
<comment type="caution">
    <text evidence="8">The sequence shown here is derived from an EMBL/GenBank/DDBJ whole genome shotgun (WGS) entry which is preliminary data.</text>
</comment>
<evidence type="ECO:0000256" key="5">
    <source>
        <dbReference type="SAM" id="Phobius"/>
    </source>
</evidence>
<feature type="transmembrane region" description="Helical" evidence="5">
    <location>
        <begin position="209"/>
        <end position="231"/>
    </location>
</feature>
<dbReference type="FunFam" id="1.10.287.950:FF:000001">
    <property type="entry name" value="Methyl-accepting chemotaxis sensory transducer"/>
    <property type="match status" value="1"/>
</dbReference>
<evidence type="ECO:0000313" key="8">
    <source>
        <dbReference type="EMBL" id="TCS38031.1"/>
    </source>
</evidence>
<keyword evidence="4" id="KW-0807">Transducer</keyword>
<dbReference type="Pfam" id="PF17201">
    <property type="entry name" value="Cache_3-Cache_2"/>
    <property type="match status" value="1"/>
</dbReference>
<dbReference type="GO" id="GO:0004888">
    <property type="term" value="F:transmembrane signaling receptor activity"/>
    <property type="evidence" value="ECO:0007669"/>
    <property type="project" value="InterPro"/>
</dbReference>
<dbReference type="CDD" id="cd06225">
    <property type="entry name" value="HAMP"/>
    <property type="match status" value="1"/>
</dbReference>
<dbReference type="GO" id="GO:0005886">
    <property type="term" value="C:plasma membrane"/>
    <property type="evidence" value="ECO:0007669"/>
    <property type="project" value="TreeGrafter"/>
</dbReference>
<dbReference type="SUPFAM" id="SSF103190">
    <property type="entry name" value="Sensory domain-like"/>
    <property type="match status" value="1"/>
</dbReference>
<dbReference type="PRINTS" id="PR00260">
    <property type="entry name" value="CHEMTRNSDUCR"/>
</dbReference>
<keyword evidence="2" id="KW-0488">Methylation</keyword>
<comment type="subcellular location">
    <subcellularLocation>
        <location evidence="1">Membrane</location>
    </subcellularLocation>
</comment>
<evidence type="ECO:0000259" key="7">
    <source>
        <dbReference type="PROSITE" id="PS50885"/>
    </source>
</evidence>
<accession>A0A4R3I067</accession>